<evidence type="ECO:0000313" key="3">
    <source>
        <dbReference type="Proteomes" id="UP001139559"/>
    </source>
</evidence>
<reference evidence="2" key="1">
    <citation type="submission" date="2021-11" db="EMBL/GenBank/DDBJ databases">
        <title>Vibrio ZSDE26 sp. nov. and Vibrio ZSDZ34 sp. nov., isolated from coastal seawater in Qingdao.</title>
        <authorList>
            <person name="Zhang P."/>
        </authorList>
    </citation>
    <scope>NUCLEOTIDE SEQUENCE</scope>
    <source>
        <strain evidence="2">ZSDE26</strain>
    </source>
</reference>
<dbReference type="SUPFAM" id="SSF53850">
    <property type="entry name" value="Periplasmic binding protein-like II"/>
    <property type="match status" value="1"/>
</dbReference>
<keyword evidence="1" id="KW-0732">Signal</keyword>
<feature type="signal peptide" evidence="1">
    <location>
        <begin position="1"/>
        <end position="25"/>
    </location>
</feature>
<accession>A0A9X1XI17</accession>
<dbReference type="AlphaFoldDB" id="A0A9X1XI17"/>
<keyword evidence="3" id="KW-1185">Reference proteome</keyword>
<gene>
    <name evidence="2" type="ORF">KP803_01870</name>
</gene>
<dbReference type="Gene3D" id="3.40.190.10">
    <property type="entry name" value="Periplasmic binding protein-like II"/>
    <property type="match status" value="2"/>
</dbReference>
<dbReference type="RefSeq" id="WP_248007129.1">
    <property type="nucleotide sequence ID" value="NZ_JAJHVV010000001.1"/>
</dbReference>
<evidence type="ECO:0000313" key="2">
    <source>
        <dbReference type="EMBL" id="MCK6262018.1"/>
    </source>
</evidence>
<name>A0A9X1XI17_9VIBR</name>
<dbReference type="Proteomes" id="UP001139559">
    <property type="component" value="Unassembled WGS sequence"/>
</dbReference>
<protein>
    <submittedName>
        <fullName evidence="2">Transporter substrate-binding domain-containing protein</fullName>
    </submittedName>
</protein>
<comment type="caution">
    <text evidence="2">The sequence shown here is derived from an EMBL/GenBank/DDBJ whole genome shotgun (WGS) entry which is preliminary data.</text>
</comment>
<proteinExistence type="predicted"/>
<sequence length="250" mass="28607">MLNRISLFSLLFVFVGFQSTSTVSATNTFIMAFSQDPATSPQYSFYLKVYSEVFTELGYAFEYELYPSLRASHKADLGEVDGEPQRIFDYANRNPNQIRVEEPIFENRTLAFSTDPTIKIETIDSLNGTDFRVDYLRGSVWSKQYLEPRILPKNLKAVDGSHQGFMKLINNRSDIFIVLEVVGRRALEHHTLTDSGVIILGEVGSNLSYPYLHKSHADLVPKLEQALRNIKKSGRYNELLFESMPFLDNR</sequence>
<organism evidence="2 3">
    <name type="scientific">Vibrio amylolyticus</name>
    <dbReference type="NCBI Taxonomy" id="2847292"/>
    <lineage>
        <taxon>Bacteria</taxon>
        <taxon>Pseudomonadati</taxon>
        <taxon>Pseudomonadota</taxon>
        <taxon>Gammaproteobacteria</taxon>
        <taxon>Vibrionales</taxon>
        <taxon>Vibrionaceae</taxon>
        <taxon>Vibrio</taxon>
    </lineage>
</organism>
<feature type="chain" id="PRO_5040837767" evidence="1">
    <location>
        <begin position="26"/>
        <end position="250"/>
    </location>
</feature>
<evidence type="ECO:0000256" key="1">
    <source>
        <dbReference type="SAM" id="SignalP"/>
    </source>
</evidence>
<dbReference type="EMBL" id="JAJHVV010000001">
    <property type="protein sequence ID" value="MCK6262018.1"/>
    <property type="molecule type" value="Genomic_DNA"/>
</dbReference>